<evidence type="ECO:0000313" key="2">
    <source>
        <dbReference type="EMBL" id="MCE5173314.1"/>
    </source>
</evidence>
<keyword evidence="1" id="KW-0812">Transmembrane</keyword>
<comment type="caution">
    <text evidence="2">The sequence shown here is derived from an EMBL/GenBank/DDBJ whole genome shotgun (WGS) entry which is preliminary data.</text>
</comment>
<evidence type="ECO:0000256" key="1">
    <source>
        <dbReference type="RuleBase" id="RU364025"/>
    </source>
</evidence>
<dbReference type="EMBL" id="JAJNBZ010000047">
    <property type="protein sequence ID" value="MCE5173314.1"/>
    <property type="molecule type" value="Genomic_DNA"/>
</dbReference>
<dbReference type="InterPro" id="IPR036359">
    <property type="entry name" value="Thiol_cytolysin_sf"/>
</dbReference>
<keyword evidence="1" id="KW-0204">Cytolysis</keyword>
<reference evidence="2 3" key="1">
    <citation type="submission" date="2021-11" db="EMBL/GenBank/DDBJ databases">
        <title>Draft genome sequence of Paenibacillus profundus YoMME, a new Gram-positive bacteria with exoelectrogenic properties.</title>
        <authorList>
            <person name="Hubenova Y."/>
            <person name="Hubenova E."/>
            <person name="Manasiev Y."/>
            <person name="Peykov S."/>
            <person name="Mitov M."/>
        </authorList>
    </citation>
    <scope>NUCLEOTIDE SEQUENCE [LARGE SCALE GENOMIC DNA]</scope>
    <source>
        <strain evidence="2 3">YoMME</strain>
    </source>
</reference>
<feature type="non-terminal residue" evidence="2">
    <location>
        <position position="100"/>
    </location>
</feature>
<keyword evidence="1" id="KW-0800">Toxin</keyword>
<dbReference type="Proteomes" id="UP001199916">
    <property type="component" value="Unassembled WGS sequence"/>
</dbReference>
<dbReference type="PRINTS" id="PR01400">
    <property type="entry name" value="TACYTOLYSIN"/>
</dbReference>
<dbReference type="Pfam" id="PF01289">
    <property type="entry name" value="Thiol_cytolysin"/>
    <property type="match status" value="1"/>
</dbReference>
<keyword evidence="1" id="KW-1032">Host cell membrane</keyword>
<comment type="subcellular location">
    <subcellularLocation>
        <location evidence="1">Secreted</location>
    </subcellularLocation>
    <subcellularLocation>
        <location evidence="1">Host cell membrane</location>
        <topology evidence="1">Multi-pass membrane protein</topology>
    </subcellularLocation>
</comment>
<accession>A0ABS8YQT1</accession>
<dbReference type="SUPFAM" id="SSF56978">
    <property type="entry name" value="Perfringolysin"/>
    <property type="match status" value="1"/>
</dbReference>
<keyword evidence="1" id="KW-0472">Membrane</keyword>
<keyword evidence="1" id="KW-1043">Host membrane</keyword>
<organism evidence="2 3">
    <name type="scientific">Paenibacillus profundus</name>
    <dbReference type="NCBI Taxonomy" id="1173085"/>
    <lineage>
        <taxon>Bacteria</taxon>
        <taxon>Bacillati</taxon>
        <taxon>Bacillota</taxon>
        <taxon>Bacilli</taxon>
        <taxon>Bacillales</taxon>
        <taxon>Paenibacillaceae</taxon>
        <taxon>Paenibacillus</taxon>
    </lineage>
</organism>
<comment type="similarity">
    <text evidence="1">Belongs to the cholesterol-dependent cytolysin family.</text>
</comment>
<keyword evidence="1" id="KW-0964">Secreted</keyword>
<protein>
    <recommendedName>
        <fullName evidence="1">Thiol-activated cytolysin</fullName>
    </recommendedName>
</protein>
<keyword evidence="1" id="KW-0354">Hemolysis</keyword>
<comment type="function">
    <text evidence="1">A cholesterol-dependent toxin that causes cytolysis by forming pores in cholesterol containing host membranes. After binding to target membranes, the protein undergoes a major conformation change, leading to its insertion in the host membrane and formation of an oligomeric pore complex. Cholesterol is required for binding to host membranes, membrane insertion and pore formation; cholesterol binding is mediated by a Thr-Leu pair in the C-terminus. Can be reversibly inactivated by oxidation.</text>
</comment>
<keyword evidence="1" id="KW-0446">Lipid-binding</keyword>
<gene>
    <name evidence="2" type="ORF">LQV63_29100</name>
</gene>
<name>A0ABS8YQT1_9BACL</name>
<sequence length="100" mass="10803">MKIPQHGKGIKVLVSLLIGLHVFTYSSISFAATNELNDIDSGIAGLNYNRNEVLAVQGDQISSFVPKEGIQSNGKFIVVERDKKSLTTSPVDISIIDSIT</sequence>
<evidence type="ECO:0000313" key="3">
    <source>
        <dbReference type="Proteomes" id="UP001199916"/>
    </source>
</evidence>
<proteinExistence type="inferred from homology"/>
<dbReference type="InterPro" id="IPR001869">
    <property type="entry name" value="Thiol_cytolysin"/>
</dbReference>
<keyword evidence="3" id="KW-1185">Reference proteome</keyword>
<dbReference type="RefSeq" id="WP_233699283.1">
    <property type="nucleotide sequence ID" value="NZ_JAJNBZ010000047.1"/>
</dbReference>
<dbReference type="Gene3D" id="3.30.1040.20">
    <property type="match status" value="1"/>
</dbReference>
<keyword evidence="1" id="KW-1134">Transmembrane beta strand</keyword>